<proteinExistence type="inferred from homology"/>
<dbReference type="GO" id="GO:0016757">
    <property type="term" value="F:glycosyltransferase activity"/>
    <property type="evidence" value="ECO:0007669"/>
    <property type="project" value="UniProtKB-KW"/>
</dbReference>
<comment type="similarity">
    <text evidence="2">Belongs to the glycosyltransferase 2 family.</text>
</comment>
<reference evidence="6 7" key="1">
    <citation type="submission" date="2019-01" db="EMBL/GenBank/DDBJ databases">
        <title>Leuconostoc litchii sp. nov., a novel lactic acid bacterium isolated from lychee.</title>
        <authorList>
            <person name="Wang L.-T."/>
        </authorList>
    </citation>
    <scope>NUCLEOTIDE SEQUENCE [LARGE SCALE GENOMIC DNA]</scope>
    <source>
        <strain evidence="6 7">MB7</strain>
    </source>
</reference>
<protein>
    <submittedName>
        <fullName evidence="6">Glycosyltransferase</fullName>
    </submittedName>
</protein>
<accession>A0A6P2CKX9</accession>
<organism evidence="6 7">
    <name type="scientific">Leuconostoc litchii</name>
    <dbReference type="NCBI Taxonomy" id="1981069"/>
    <lineage>
        <taxon>Bacteria</taxon>
        <taxon>Bacillati</taxon>
        <taxon>Bacillota</taxon>
        <taxon>Bacilli</taxon>
        <taxon>Lactobacillales</taxon>
        <taxon>Lactobacillaceae</taxon>
        <taxon>Leuconostoc</taxon>
    </lineage>
</organism>
<dbReference type="InterPro" id="IPR001173">
    <property type="entry name" value="Glyco_trans_2-like"/>
</dbReference>
<evidence type="ECO:0000313" key="6">
    <source>
        <dbReference type="EMBL" id="TYC46655.1"/>
    </source>
</evidence>
<dbReference type="InterPro" id="IPR029044">
    <property type="entry name" value="Nucleotide-diphossugar_trans"/>
</dbReference>
<sequence>MEHKPSLSFTVVTHNNQDRIKSTLLSIISAVDNLFSYKIFIVDNESADKTLEIVRSMGYAQIEIIPSQNRGFGFGHNVVLSKLESTYHFIVNPDIRIKDSQSLKIMIDYMNKNPSVGLLSPLILNEDGSIQHLFRNRPTVLDAAIRFAGANVLRKRQEKFINLASGYNQILPIENASGSFMLMRTDVFKKIKGFDERYFMYYEDSDLTRKVNEISSAMFVPIASVTHSWERANGKNIKYIWIMLQSLYKYMHKWGWALW</sequence>
<evidence type="ECO:0000256" key="2">
    <source>
        <dbReference type="ARBA" id="ARBA00006739"/>
    </source>
</evidence>
<comment type="caution">
    <text evidence="6">The sequence shown here is derived from an EMBL/GenBank/DDBJ whole genome shotgun (WGS) entry which is preliminary data.</text>
</comment>
<dbReference type="Gene3D" id="3.90.550.10">
    <property type="entry name" value="Spore Coat Polysaccharide Biosynthesis Protein SpsA, Chain A"/>
    <property type="match status" value="1"/>
</dbReference>
<feature type="domain" description="Glycosyltransferase 2-like" evidence="5">
    <location>
        <begin position="8"/>
        <end position="191"/>
    </location>
</feature>
<evidence type="ECO:0000256" key="3">
    <source>
        <dbReference type="ARBA" id="ARBA00022676"/>
    </source>
</evidence>
<keyword evidence="3" id="KW-0328">Glycosyltransferase</keyword>
<dbReference type="AlphaFoldDB" id="A0A6P2CKX9"/>
<keyword evidence="7" id="KW-1185">Reference proteome</keyword>
<dbReference type="OrthoDB" id="9771846at2"/>
<dbReference type="SUPFAM" id="SSF53448">
    <property type="entry name" value="Nucleotide-diphospho-sugar transferases"/>
    <property type="match status" value="1"/>
</dbReference>
<dbReference type="Proteomes" id="UP000442244">
    <property type="component" value="Unassembled WGS sequence"/>
</dbReference>
<evidence type="ECO:0000256" key="1">
    <source>
        <dbReference type="ARBA" id="ARBA00004776"/>
    </source>
</evidence>
<evidence type="ECO:0000313" key="7">
    <source>
        <dbReference type="Proteomes" id="UP000442244"/>
    </source>
</evidence>
<dbReference type="PANTHER" id="PTHR43179">
    <property type="entry name" value="RHAMNOSYLTRANSFERASE WBBL"/>
    <property type="match status" value="1"/>
</dbReference>
<dbReference type="RefSeq" id="WP_148603790.1">
    <property type="nucleotide sequence ID" value="NZ_BSUV01000001.1"/>
</dbReference>
<dbReference type="PANTHER" id="PTHR43179:SF12">
    <property type="entry name" value="GALACTOFURANOSYLTRANSFERASE GLFT2"/>
    <property type="match status" value="1"/>
</dbReference>
<evidence type="ECO:0000256" key="4">
    <source>
        <dbReference type="ARBA" id="ARBA00022679"/>
    </source>
</evidence>
<gene>
    <name evidence="6" type="ORF">ESZ47_00525</name>
</gene>
<keyword evidence="4 6" id="KW-0808">Transferase</keyword>
<name>A0A6P2CKX9_9LACO</name>
<evidence type="ECO:0000259" key="5">
    <source>
        <dbReference type="Pfam" id="PF00535"/>
    </source>
</evidence>
<dbReference type="Pfam" id="PF00535">
    <property type="entry name" value="Glycos_transf_2"/>
    <property type="match status" value="1"/>
</dbReference>
<comment type="pathway">
    <text evidence="1">Cell wall biogenesis; cell wall polysaccharide biosynthesis.</text>
</comment>
<dbReference type="EMBL" id="SDGY01000001">
    <property type="protein sequence ID" value="TYC46655.1"/>
    <property type="molecule type" value="Genomic_DNA"/>
</dbReference>